<comment type="caution">
    <text evidence="6">The sequence shown here is derived from an EMBL/GenBank/DDBJ whole genome shotgun (WGS) entry which is preliminary data.</text>
</comment>
<dbReference type="SUPFAM" id="SSF53850">
    <property type="entry name" value="Periplasmic binding protein-like II"/>
    <property type="match status" value="1"/>
</dbReference>
<proteinExistence type="inferred from homology"/>
<dbReference type="EMBL" id="JFZA02000062">
    <property type="protein sequence ID" value="KFG88298.1"/>
    <property type="molecule type" value="Genomic_DNA"/>
</dbReference>
<dbReference type="Gene3D" id="1.10.10.10">
    <property type="entry name" value="Winged helix-like DNA-binding domain superfamily/Winged helix DNA-binding domain"/>
    <property type="match status" value="1"/>
</dbReference>
<feature type="domain" description="HTH lysR-type" evidence="5">
    <location>
        <begin position="1"/>
        <end position="58"/>
    </location>
</feature>
<keyword evidence="3" id="KW-0238">DNA-binding</keyword>
<protein>
    <submittedName>
        <fullName evidence="6">Transcriptional regulator, LysR family</fullName>
    </submittedName>
</protein>
<dbReference type="GO" id="GO:0032993">
    <property type="term" value="C:protein-DNA complex"/>
    <property type="evidence" value="ECO:0007669"/>
    <property type="project" value="TreeGrafter"/>
</dbReference>
<dbReference type="FunFam" id="1.10.10.10:FF:000001">
    <property type="entry name" value="LysR family transcriptional regulator"/>
    <property type="match status" value="1"/>
</dbReference>
<dbReference type="STRING" id="76947.GCA_002080435_03804"/>
<dbReference type="Pfam" id="PF00126">
    <property type="entry name" value="HTH_1"/>
    <property type="match status" value="1"/>
</dbReference>
<reference evidence="6" key="1">
    <citation type="submission" date="2014-08" db="EMBL/GenBank/DDBJ databases">
        <title>Draft genome sequences of Sphingobium herbicidovorans.</title>
        <authorList>
            <person name="Gan H.M."/>
            <person name="Gan H.Y."/>
            <person name="Savka M.A."/>
        </authorList>
    </citation>
    <scope>NUCLEOTIDE SEQUENCE [LARGE SCALE GENOMIC DNA]</scope>
    <source>
        <strain evidence="6">NBRC 16415</strain>
    </source>
</reference>
<dbReference type="AlphaFoldDB" id="A0A086P4I0"/>
<dbReference type="InterPro" id="IPR036390">
    <property type="entry name" value="WH_DNA-bd_sf"/>
</dbReference>
<dbReference type="GO" id="GO:0003700">
    <property type="term" value="F:DNA-binding transcription factor activity"/>
    <property type="evidence" value="ECO:0007669"/>
    <property type="project" value="InterPro"/>
</dbReference>
<evidence type="ECO:0000256" key="3">
    <source>
        <dbReference type="ARBA" id="ARBA00023125"/>
    </source>
</evidence>
<evidence type="ECO:0000256" key="2">
    <source>
        <dbReference type="ARBA" id="ARBA00023015"/>
    </source>
</evidence>
<dbReference type="InterPro" id="IPR000847">
    <property type="entry name" value="LysR_HTH_N"/>
</dbReference>
<dbReference type="PANTHER" id="PTHR30346:SF0">
    <property type="entry name" value="HCA OPERON TRANSCRIPTIONAL ACTIVATOR HCAR"/>
    <property type="match status" value="1"/>
</dbReference>
<dbReference type="SUPFAM" id="SSF46785">
    <property type="entry name" value="Winged helix' DNA-binding domain"/>
    <property type="match status" value="1"/>
</dbReference>
<evidence type="ECO:0000256" key="4">
    <source>
        <dbReference type="ARBA" id="ARBA00023163"/>
    </source>
</evidence>
<dbReference type="GO" id="GO:0003677">
    <property type="term" value="F:DNA binding"/>
    <property type="evidence" value="ECO:0007669"/>
    <property type="project" value="UniProtKB-KW"/>
</dbReference>
<name>A0A086P4I0_SPHHM</name>
<keyword evidence="4" id="KW-0804">Transcription</keyword>
<dbReference type="PANTHER" id="PTHR30346">
    <property type="entry name" value="TRANSCRIPTIONAL DUAL REGULATOR HCAR-RELATED"/>
    <property type="match status" value="1"/>
</dbReference>
<evidence type="ECO:0000313" key="7">
    <source>
        <dbReference type="Proteomes" id="UP000024284"/>
    </source>
</evidence>
<evidence type="ECO:0000256" key="1">
    <source>
        <dbReference type="ARBA" id="ARBA00009437"/>
    </source>
</evidence>
<dbReference type="PATRIC" id="fig|1219045.3.peg.3939"/>
<evidence type="ECO:0000259" key="5">
    <source>
        <dbReference type="PROSITE" id="PS50931"/>
    </source>
</evidence>
<keyword evidence="7" id="KW-1185">Reference proteome</keyword>
<dbReference type="Pfam" id="PF03466">
    <property type="entry name" value="LysR_substrate"/>
    <property type="match status" value="1"/>
</dbReference>
<sequence length="290" mass="31074">MELRQLRYFVMLAETGNFHRAAERLNMSQPPLTVAIRKLEEELGAALFVRSARGVTLTAAGRASLDMARATLAQADRFREAAHEGAVGERGRLRVGFIGSATFELLPRIIPEYRHRYPGVELVLEESTSVEIARKLVAGELDVGLVRLPLTEMAAVNTTAIDADELHAALPASSPLAQAGIVPLQALAQEPFILQSRISVLHTVTLSACHAAGFVPIVAQEAAQLSAVLALVRSGLGVALVPARAARSVPQDVRLVRLADRVPIETGVALPRTVADPLARNFARIAINSD</sequence>
<dbReference type="PROSITE" id="PS50931">
    <property type="entry name" value="HTH_LYSR"/>
    <property type="match status" value="1"/>
</dbReference>
<dbReference type="PRINTS" id="PR00039">
    <property type="entry name" value="HTHLYSR"/>
</dbReference>
<evidence type="ECO:0000313" key="6">
    <source>
        <dbReference type="EMBL" id="KFG88298.1"/>
    </source>
</evidence>
<organism evidence="6 7">
    <name type="scientific">Sphingobium herbicidovorans (strain ATCC 700291 / DSM 11019 / CCUG 56400 / KCTC 2939 / LMG 18315 / NBRC 16415 / MH)</name>
    <name type="common">Sphingomonas herbicidovorans</name>
    <dbReference type="NCBI Taxonomy" id="1219045"/>
    <lineage>
        <taxon>Bacteria</taxon>
        <taxon>Pseudomonadati</taxon>
        <taxon>Pseudomonadota</taxon>
        <taxon>Alphaproteobacteria</taxon>
        <taxon>Sphingomonadales</taxon>
        <taxon>Sphingomonadaceae</taxon>
        <taxon>Sphingobium</taxon>
    </lineage>
</organism>
<accession>A0A086P4I0</accession>
<dbReference type="OrthoDB" id="9815174at2"/>
<dbReference type="Gene3D" id="3.40.190.10">
    <property type="entry name" value="Periplasmic binding protein-like II"/>
    <property type="match status" value="2"/>
</dbReference>
<comment type="similarity">
    <text evidence="1">Belongs to the LysR transcriptional regulatory family.</text>
</comment>
<keyword evidence="2" id="KW-0805">Transcription regulation</keyword>
<dbReference type="Proteomes" id="UP000024284">
    <property type="component" value="Unassembled WGS sequence"/>
</dbReference>
<dbReference type="CDD" id="cd08414">
    <property type="entry name" value="PBP2_LTTR_aromatics_like"/>
    <property type="match status" value="1"/>
</dbReference>
<dbReference type="InterPro" id="IPR036388">
    <property type="entry name" value="WH-like_DNA-bd_sf"/>
</dbReference>
<dbReference type="eggNOG" id="COG0583">
    <property type="taxonomic scope" value="Bacteria"/>
</dbReference>
<gene>
    <name evidence="6" type="ORF">BV98_003881</name>
</gene>
<dbReference type="InterPro" id="IPR005119">
    <property type="entry name" value="LysR_subst-bd"/>
</dbReference>